<dbReference type="Proteomes" id="UP001150603">
    <property type="component" value="Unassembled WGS sequence"/>
</dbReference>
<sequence>MLSETLGLTDDSEEAAQLANTAGVNTSSDIITNPEQPSQDVTDLKSVFAKATLLLVQWQQETRSVSTQDLLDNLMRIQRVYTIDKVAFAIGQLYDTIN</sequence>
<evidence type="ECO:0000313" key="2">
    <source>
        <dbReference type="Proteomes" id="UP001150603"/>
    </source>
</evidence>
<organism evidence="1 2">
    <name type="scientific">Linderina macrospora</name>
    <dbReference type="NCBI Taxonomy" id="4868"/>
    <lineage>
        <taxon>Eukaryota</taxon>
        <taxon>Fungi</taxon>
        <taxon>Fungi incertae sedis</taxon>
        <taxon>Zoopagomycota</taxon>
        <taxon>Kickxellomycotina</taxon>
        <taxon>Kickxellomycetes</taxon>
        <taxon>Kickxellales</taxon>
        <taxon>Kickxellaceae</taxon>
        <taxon>Linderina</taxon>
    </lineage>
</organism>
<proteinExistence type="predicted"/>
<dbReference type="EMBL" id="JANBPW010000025">
    <property type="protein sequence ID" value="KAJ1951347.1"/>
    <property type="molecule type" value="Genomic_DNA"/>
</dbReference>
<evidence type="ECO:0000313" key="1">
    <source>
        <dbReference type="EMBL" id="KAJ1951347.1"/>
    </source>
</evidence>
<protein>
    <submittedName>
        <fullName evidence="1">Uncharacterized protein</fullName>
    </submittedName>
</protein>
<keyword evidence="2" id="KW-1185">Reference proteome</keyword>
<comment type="caution">
    <text evidence="1">The sequence shown here is derived from an EMBL/GenBank/DDBJ whole genome shotgun (WGS) entry which is preliminary data.</text>
</comment>
<reference evidence="1" key="1">
    <citation type="submission" date="2022-07" db="EMBL/GenBank/DDBJ databases">
        <title>Phylogenomic reconstructions and comparative analyses of Kickxellomycotina fungi.</title>
        <authorList>
            <person name="Reynolds N.K."/>
            <person name="Stajich J.E."/>
            <person name="Barry K."/>
            <person name="Grigoriev I.V."/>
            <person name="Crous P."/>
            <person name="Smith M.E."/>
        </authorList>
    </citation>
    <scope>NUCLEOTIDE SEQUENCE</scope>
    <source>
        <strain evidence="1">NRRL 5244</strain>
    </source>
</reference>
<accession>A0ACC1JHU9</accession>
<name>A0ACC1JHU9_9FUNG</name>
<gene>
    <name evidence="1" type="ORF">FBU59_000216</name>
</gene>